<evidence type="ECO:0000313" key="5">
    <source>
        <dbReference type="EMBL" id="POM26242.1"/>
    </source>
</evidence>
<dbReference type="PANTHER" id="PTHR13096:SF8">
    <property type="entry name" value="RIBOSOMAL OXYGENASE 1"/>
    <property type="match status" value="1"/>
</dbReference>
<dbReference type="AlphaFoldDB" id="A0A2P4UMG6"/>
<dbReference type="SUPFAM" id="SSF51197">
    <property type="entry name" value="Clavaminate synthase-like"/>
    <property type="match status" value="1"/>
</dbReference>
<sequence length="403" mass="44631">MGHQLIEQVEQALGWSGPGSLGVGFAKGKLSDPHLPERILTPLRLLDLVMRRSLADPQVRCFQNGAEIHPNAYGEQTLTRRRQSIRMVDMRRLGRLLGDGATLVLDQTNVFDPTMEVACRAWQWWSREHVQANVYLTTNDAAGFDLHWDDHDVLIVQLAGEKSWEVRSASRAVPMFRDAERNTVPSRDVVWAGTLHAGDVMHIPRGYWHKATRQGLGAGLSLHATFGFVQRTGVNWLAWLADRSRESELFRQDLNRWAGAGEQAAGHRRLAEAAAALLHAKSPAEFLAAREQESPRPRHIPQLPIFGTSDSVVCVAEFPPRITERRDRVEVSSHGKKLTFTCKALPALRLLLSGDPVRLTTAADVVGPEIGRVAEILTREELCIGLTPELSSGYTGLVTGAVP</sequence>
<keyword evidence="2" id="KW-0479">Metal-binding</keyword>
<organism evidence="5 6">
    <name type="scientific">Actinomadura rubteroloni</name>
    <dbReference type="NCBI Taxonomy" id="1926885"/>
    <lineage>
        <taxon>Bacteria</taxon>
        <taxon>Bacillati</taxon>
        <taxon>Actinomycetota</taxon>
        <taxon>Actinomycetes</taxon>
        <taxon>Streptosporangiales</taxon>
        <taxon>Thermomonosporaceae</taxon>
        <taxon>Actinomadura</taxon>
    </lineage>
</organism>
<dbReference type="Proteomes" id="UP000242367">
    <property type="component" value="Unassembled WGS sequence"/>
</dbReference>
<name>A0A2P4UMG6_9ACTN</name>
<accession>A0A2P4UMG6</accession>
<evidence type="ECO:0000259" key="4">
    <source>
        <dbReference type="PROSITE" id="PS51184"/>
    </source>
</evidence>
<evidence type="ECO:0000313" key="6">
    <source>
        <dbReference type="Proteomes" id="UP000242367"/>
    </source>
</evidence>
<dbReference type="PROSITE" id="PS51184">
    <property type="entry name" value="JMJC"/>
    <property type="match status" value="1"/>
</dbReference>
<comment type="caution">
    <text evidence="5">The sequence shown here is derived from an EMBL/GenBank/DDBJ whole genome shotgun (WGS) entry which is preliminary data.</text>
</comment>
<dbReference type="PANTHER" id="PTHR13096">
    <property type="entry name" value="MINA53 MYC INDUCED NUCLEAR ANTIGEN"/>
    <property type="match status" value="1"/>
</dbReference>
<proteinExistence type="predicted"/>
<evidence type="ECO:0000256" key="1">
    <source>
        <dbReference type="ARBA" id="ARBA00001954"/>
    </source>
</evidence>
<dbReference type="GO" id="GO:0046872">
    <property type="term" value="F:metal ion binding"/>
    <property type="evidence" value="ECO:0007669"/>
    <property type="project" value="UniProtKB-KW"/>
</dbReference>
<evidence type="ECO:0000256" key="3">
    <source>
        <dbReference type="ARBA" id="ARBA00023004"/>
    </source>
</evidence>
<keyword evidence="6" id="KW-1185">Reference proteome</keyword>
<gene>
    <name evidence="5" type="ORF">BTM25_06360</name>
</gene>
<dbReference type="Pfam" id="PF08007">
    <property type="entry name" value="JmjC_2"/>
    <property type="match status" value="1"/>
</dbReference>
<feature type="domain" description="JmjC" evidence="4">
    <location>
        <begin position="110"/>
        <end position="245"/>
    </location>
</feature>
<dbReference type="InterPro" id="IPR039994">
    <property type="entry name" value="NO66-like"/>
</dbReference>
<dbReference type="EMBL" id="MTBP01000001">
    <property type="protein sequence ID" value="POM26242.1"/>
    <property type="molecule type" value="Genomic_DNA"/>
</dbReference>
<dbReference type="Gene3D" id="2.60.120.650">
    <property type="entry name" value="Cupin"/>
    <property type="match status" value="1"/>
</dbReference>
<evidence type="ECO:0000256" key="2">
    <source>
        <dbReference type="ARBA" id="ARBA00022723"/>
    </source>
</evidence>
<keyword evidence="3" id="KW-0408">Iron</keyword>
<protein>
    <submittedName>
        <fullName evidence="5">Cupin superfamily protein</fullName>
    </submittedName>
</protein>
<comment type="cofactor">
    <cofactor evidence="1">
        <name>Fe(2+)</name>
        <dbReference type="ChEBI" id="CHEBI:29033"/>
    </cofactor>
</comment>
<dbReference type="InterPro" id="IPR003347">
    <property type="entry name" value="JmjC_dom"/>
</dbReference>
<dbReference type="RefSeq" id="WP_103561240.1">
    <property type="nucleotide sequence ID" value="NZ_MTBP01000001.1"/>
</dbReference>
<reference evidence="5 6" key="1">
    <citation type="journal article" date="2017" name="Chemistry">
        <title>Isolation, Biosynthesis and Chemical Modifications of Rubterolones A-F: Rare Tropolone Alkaloids from Actinomadura sp. 5-2.</title>
        <authorList>
            <person name="Guo H."/>
            <person name="Benndorf R."/>
            <person name="Leichnitz D."/>
            <person name="Klassen J.L."/>
            <person name="Vollmers J."/>
            <person name="Gorls H."/>
            <person name="Steinacker M."/>
            <person name="Weigel C."/>
            <person name="Dahse H.M."/>
            <person name="Kaster A.K."/>
            <person name="de Beer Z.W."/>
            <person name="Poulsen M."/>
            <person name="Beemelmanns C."/>
        </authorList>
    </citation>
    <scope>NUCLEOTIDE SEQUENCE [LARGE SCALE GENOMIC DNA]</scope>
    <source>
        <strain evidence="5 6">5-2</strain>
    </source>
</reference>